<name>A0A239HTT4_9ACTN</name>
<organism evidence="3 4">
    <name type="scientific">Actinacidiphila glaucinigra</name>
    <dbReference type="NCBI Taxonomy" id="235986"/>
    <lineage>
        <taxon>Bacteria</taxon>
        <taxon>Bacillati</taxon>
        <taxon>Actinomycetota</taxon>
        <taxon>Actinomycetes</taxon>
        <taxon>Kitasatosporales</taxon>
        <taxon>Streptomycetaceae</taxon>
        <taxon>Actinacidiphila</taxon>
    </lineage>
</organism>
<dbReference type="AlphaFoldDB" id="A0A239HTT4"/>
<dbReference type="InterPro" id="IPR011006">
    <property type="entry name" value="CheY-like_superfamily"/>
</dbReference>
<dbReference type="EMBL" id="FZOF01000009">
    <property type="protein sequence ID" value="SNS84726.1"/>
    <property type="molecule type" value="Genomic_DNA"/>
</dbReference>
<evidence type="ECO:0000259" key="2">
    <source>
        <dbReference type="PROSITE" id="PS50921"/>
    </source>
</evidence>
<dbReference type="InterPro" id="IPR005561">
    <property type="entry name" value="ANTAR"/>
</dbReference>
<evidence type="ECO:0000256" key="1">
    <source>
        <dbReference type="SAM" id="MobiDB-lite"/>
    </source>
</evidence>
<dbReference type="SMART" id="SM01012">
    <property type="entry name" value="ANTAR"/>
    <property type="match status" value="1"/>
</dbReference>
<gene>
    <name evidence="3" type="ORF">SAMN05216252_10994</name>
</gene>
<keyword evidence="4" id="KW-1185">Reference proteome</keyword>
<accession>A0A239HTT4</accession>
<feature type="domain" description="ANTAR" evidence="2">
    <location>
        <begin position="16"/>
        <end position="77"/>
    </location>
</feature>
<feature type="region of interest" description="Disordered" evidence="1">
    <location>
        <begin position="94"/>
        <end position="116"/>
    </location>
</feature>
<evidence type="ECO:0000313" key="4">
    <source>
        <dbReference type="Proteomes" id="UP000198280"/>
    </source>
</evidence>
<dbReference type="GO" id="GO:0003723">
    <property type="term" value="F:RNA binding"/>
    <property type="evidence" value="ECO:0007669"/>
    <property type="project" value="InterPro"/>
</dbReference>
<evidence type="ECO:0000313" key="3">
    <source>
        <dbReference type="EMBL" id="SNS84726.1"/>
    </source>
</evidence>
<dbReference type="InterPro" id="IPR036388">
    <property type="entry name" value="WH-like_DNA-bd_sf"/>
</dbReference>
<dbReference type="Proteomes" id="UP000198280">
    <property type="component" value="Unassembled WGS sequence"/>
</dbReference>
<sequence>MVPLPAGPEDDADSEVGRLRAENEQLRRALGSRSVIDQAVGMVMALTPCPGDAAWAVLVRASQYGNVKLRDVAAALVASAAGRPLPADVHRALLRARRPRSARPPRPPREAGGRCG</sequence>
<dbReference type="Pfam" id="PF03861">
    <property type="entry name" value="ANTAR"/>
    <property type="match status" value="1"/>
</dbReference>
<dbReference type="PROSITE" id="PS50921">
    <property type="entry name" value="ANTAR"/>
    <property type="match status" value="1"/>
</dbReference>
<feature type="compositionally biased region" description="Basic and acidic residues" evidence="1">
    <location>
        <begin position="107"/>
        <end position="116"/>
    </location>
</feature>
<proteinExistence type="predicted"/>
<feature type="compositionally biased region" description="Basic residues" evidence="1">
    <location>
        <begin position="94"/>
        <end position="103"/>
    </location>
</feature>
<protein>
    <submittedName>
        <fullName evidence="3">ANTAR domain-containing protein</fullName>
    </submittedName>
</protein>
<dbReference type="SUPFAM" id="SSF52172">
    <property type="entry name" value="CheY-like"/>
    <property type="match status" value="1"/>
</dbReference>
<dbReference type="Gene3D" id="1.10.10.10">
    <property type="entry name" value="Winged helix-like DNA-binding domain superfamily/Winged helix DNA-binding domain"/>
    <property type="match status" value="1"/>
</dbReference>
<reference evidence="3 4" key="1">
    <citation type="submission" date="2017-06" db="EMBL/GenBank/DDBJ databases">
        <authorList>
            <person name="Kim H.J."/>
            <person name="Triplett B.A."/>
        </authorList>
    </citation>
    <scope>NUCLEOTIDE SEQUENCE [LARGE SCALE GENOMIC DNA]</scope>
    <source>
        <strain evidence="3 4">CGMCC 4.1858</strain>
    </source>
</reference>